<dbReference type="EMBL" id="CP157179">
    <property type="protein sequence ID" value="XBG31324.1"/>
    <property type="molecule type" value="Genomic_DNA"/>
</dbReference>
<proteinExistence type="predicted"/>
<reference evidence="1" key="2">
    <citation type="submission" date="2024-05" db="EMBL/GenBank/DDBJ databases">
        <authorList>
            <person name="Mellies J."/>
            <person name="Newton I."/>
        </authorList>
    </citation>
    <scope>NUCLEOTIDE SEQUENCE</scope>
    <source>
        <strain evidence="1">13.2</strain>
    </source>
</reference>
<accession>A0AAU7BFS1</accession>
<gene>
    <name evidence="1" type="ORF">ABH853_23725</name>
</gene>
<organism evidence="1">
    <name type="scientific">Pseudomonas sp. 13.2</name>
    <dbReference type="NCBI Taxonomy" id="3144665"/>
    <lineage>
        <taxon>Bacteria</taxon>
        <taxon>Pseudomonadati</taxon>
        <taxon>Pseudomonadota</taxon>
        <taxon>Gammaproteobacteria</taxon>
        <taxon>Pseudomonadales</taxon>
        <taxon>Pseudomonadaceae</taxon>
        <taxon>Pseudomonas</taxon>
    </lineage>
</organism>
<name>A0AAU7BFS1_9PSED</name>
<reference evidence="1" key="1">
    <citation type="journal article" date="2019" name="Microbiol. Resour. Announc.">
        <title>Draft Genome Sequences of Five Environmental Bacterial Isolates That Degrade Polyethylene Terephthalate Plastic.</title>
        <authorList>
            <person name="Leon-Zayas R."/>
            <person name="Roberts C."/>
            <person name="Vague M."/>
            <person name="Mellies J.L."/>
        </authorList>
    </citation>
    <scope>NUCLEOTIDE SEQUENCE</scope>
    <source>
        <strain evidence="1">13.2</strain>
    </source>
</reference>
<evidence type="ECO:0000313" key="1">
    <source>
        <dbReference type="EMBL" id="XBG31324.1"/>
    </source>
</evidence>
<dbReference type="AlphaFoldDB" id="A0AAU7BFS1"/>
<protein>
    <submittedName>
        <fullName evidence="1">Uncharacterized protein</fullName>
    </submittedName>
</protein>
<sequence length="145" mass="16464">MYTDAALAERWTFTPIEVKYKDTFSPAWNFQNVLEHNAGRCSQEAAMGYILYSQLRGYGSSKRPDDRAEALADCQQYAFQRGNEAIARLKQAKVTTETLELSKDLYSKWSVYMAGMTISTPKDAMAATQYETSRRALLTAEKFSQ</sequence>